<reference evidence="11" key="3">
    <citation type="submission" date="2025-09" db="UniProtKB">
        <authorList>
            <consortium name="Ensembl"/>
        </authorList>
    </citation>
    <scope>IDENTIFICATION</scope>
</reference>
<dbReference type="InterPro" id="IPR015321">
    <property type="entry name" value="TypeI_recpt_CBD"/>
</dbReference>
<reference evidence="12" key="1">
    <citation type="journal article" date="2004" name="Nature">
        <title>Genome duplication in the teleost fish Tetraodon nigroviridis reveals the early vertebrate proto-karyotype.</title>
        <authorList>
            <person name="Jaillon O."/>
            <person name="Aury J.-M."/>
            <person name="Brunet F."/>
            <person name="Petit J.-L."/>
            <person name="Stange-Thomann N."/>
            <person name="Mauceli E."/>
            <person name="Bouneau L."/>
            <person name="Fischer C."/>
            <person name="Ozouf-Costaz C."/>
            <person name="Bernot A."/>
            <person name="Nicaud S."/>
            <person name="Jaffe D."/>
            <person name="Fisher S."/>
            <person name="Lutfalla G."/>
            <person name="Dossat C."/>
            <person name="Segurens B."/>
            <person name="Dasilva C."/>
            <person name="Salanoubat M."/>
            <person name="Levy M."/>
            <person name="Boudet N."/>
            <person name="Castellano S."/>
            <person name="Anthouard V."/>
            <person name="Jubin C."/>
            <person name="Castelli V."/>
            <person name="Katinka M."/>
            <person name="Vacherie B."/>
            <person name="Biemont C."/>
            <person name="Skalli Z."/>
            <person name="Cattolico L."/>
            <person name="Poulain J."/>
            <person name="De Berardinis V."/>
            <person name="Cruaud C."/>
            <person name="Duprat S."/>
            <person name="Brottier P."/>
            <person name="Coutanceau J.-P."/>
            <person name="Gouzy J."/>
            <person name="Parra G."/>
            <person name="Lardier G."/>
            <person name="Chapple C."/>
            <person name="McKernan K.J."/>
            <person name="McEwan P."/>
            <person name="Bosak S."/>
            <person name="Kellis M."/>
            <person name="Volff J.-N."/>
            <person name="Guigo R."/>
            <person name="Zody M.C."/>
            <person name="Mesirov J."/>
            <person name="Lindblad-Toh K."/>
            <person name="Birren B."/>
            <person name="Nusbaum C."/>
            <person name="Kahn D."/>
            <person name="Robinson-Rechavi M."/>
            <person name="Laudet V."/>
            <person name="Schachter V."/>
            <person name="Quetier F."/>
            <person name="Saurin W."/>
            <person name="Scarpelli C."/>
            <person name="Wincker P."/>
            <person name="Lander E.S."/>
            <person name="Weissenbach J."/>
            <person name="Roest Crollius H."/>
        </authorList>
    </citation>
    <scope>NUCLEOTIDE SEQUENCE [LARGE SCALE GENOMIC DNA]</scope>
</reference>
<dbReference type="PROSITE" id="PS50853">
    <property type="entry name" value="FN3"/>
    <property type="match status" value="1"/>
</dbReference>
<evidence type="ECO:0000256" key="5">
    <source>
        <dbReference type="ARBA" id="ARBA00023136"/>
    </source>
</evidence>
<name>H3C7E2_TETNG</name>
<dbReference type="Gene3D" id="2.60.40.10">
    <property type="entry name" value="Immunoglobulins"/>
    <property type="match status" value="3"/>
</dbReference>
<dbReference type="InterPro" id="IPR003961">
    <property type="entry name" value="FN3_dom"/>
</dbReference>
<evidence type="ECO:0000256" key="2">
    <source>
        <dbReference type="ARBA" id="ARBA00022692"/>
    </source>
</evidence>
<dbReference type="GO" id="GO:0004896">
    <property type="term" value="F:cytokine receptor activity"/>
    <property type="evidence" value="ECO:0007669"/>
    <property type="project" value="TreeGrafter"/>
</dbReference>
<dbReference type="PANTHER" id="PTHR23037:SF45">
    <property type="entry name" value="INTERLEUKIN 13 RECEPTOR SUBUNIT ALPHA 2"/>
    <property type="match status" value="1"/>
</dbReference>
<keyword evidence="12" id="KW-1185">Reference proteome</keyword>
<dbReference type="STRING" id="99883.ENSTNIP00000004163"/>
<dbReference type="Pfam" id="PF09240">
    <property type="entry name" value="IL6Ra-bind"/>
    <property type="match status" value="1"/>
</dbReference>
<comment type="subcellular location">
    <subcellularLocation>
        <location evidence="1">Membrane</location>
        <topology evidence="1">Single-pass type I membrane protein</topology>
    </subcellularLocation>
</comment>
<proteinExistence type="predicted"/>
<evidence type="ECO:0000313" key="11">
    <source>
        <dbReference type="Ensembl" id="ENSTNIP00000004163.1"/>
    </source>
</evidence>
<dbReference type="PANTHER" id="PTHR23037">
    <property type="entry name" value="CYTOKINE RECEPTOR"/>
    <property type="match status" value="1"/>
</dbReference>
<feature type="transmembrane region" description="Helical" evidence="8">
    <location>
        <begin position="358"/>
        <end position="379"/>
    </location>
</feature>
<dbReference type="Proteomes" id="UP000007303">
    <property type="component" value="Unassembled WGS sequence"/>
</dbReference>
<sequence length="393" mass="44448">MGSVWATKNWLIYQATLLLMINWRVSTADKGFLVDPPDDLWIQDPGFLGYLKISWSSPASLINATECPKQYQLEYFNAYSSRWNAIRTPMNSYSAQFDLMKDVRVRVYTLLSGPCTGGEMIKSTNYTELVLKPPNTDQGAANTKVQDLECVNYDMINLECTWKRGAKTPDNAQQNLYFWHKPLEYVKECPNYIISSGIRSGCRFPKSSLPVFTDINFCVNGSSSEGPLQPQFISLQIQNHVKPPTAEKVCVHAGPDPLEIRWEYPVGSVPEHCLEWEVEHRLEGPDGRKTLELTSTTERSLKLPSADQKKKNCFRIRSKLHTYCAEKGFWSDWSQPTCLLEKKDVMPGAEQIMTPNNVYVAAAIIATLVLFLCVGSAAFKMRKSVCNHAAEFS</sequence>
<evidence type="ECO:0000259" key="10">
    <source>
        <dbReference type="PROSITE" id="PS50853"/>
    </source>
</evidence>
<protein>
    <submittedName>
        <fullName evidence="11">Interleukin 13 receptor, alpha 2</fullName>
    </submittedName>
</protein>
<keyword evidence="7" id="KW-0325">Glycoprotein</keyword>
<evidence type="ECO:0000256" key="6">
    <source>
        <dbReference type="ARBA" id="ARBA00023170"/>
    </source>
</evidence>
<feature type="chain" id="PRO_5003581521" evidence="9">
    <location>
        <begin position="29"/>
        <end position="393"/>
    </location>
</feature>
<dbReference type="InterPro" id="IPR013783">
    <property type="entry name" value="Ig-like_fold"/>
</dbReference>
<feature type="signal peptide" evidence="9">
    <location>
        <begin position="1"/>
        <end position="28"/>
    </location>
</feature>
<dbReference type="OMA" id="GPIPSQC"/>
<evidence type="ECO:0000256" key="1">
    <source>
        <dbReference type="ARBA" id="ARBA00004479"/>
    </source>
</evidence>
<dbReference type="GeneTree" id="ENSGT00940000159971"/>
<dbReference type="InParanoid" id="H3C7E2"/>
<dbReference type="Ensembl" id="ENSTNIT00000004297.1">
    <property type="protein sequence ID" value="ENSTNIP00000004163.1"/>
    <property type="gene ID" value="ENSTNIG00000001799.1"/>
</dbReference>
<evidence type="ECO:0000256" key="4">
    <source>
        <dbReference type="ARBA" id="ARBA00022989"/>
    </source>
</evidence>
<evidence type="ECO:0000256" key="3">
    <source>
        <dbReference type="ARBA" id="ARBA00022729"/>
    </source>
</evidence>
<reference evidence="11" key="2">
    <citation type="submission" date="2025-08" db="UniProtKB">
        <authorList>
            <consortium name="Ensembl"/>
        </authorList>
    </citation>
    <scope>IDENTIFICATION</scope>
</reference>
<evidence type="ECO:0000256" key="8">
    <source>
        <dbReference type="SAM" id="Phobius"/>
    </source>
</evidence>
<dbReference type="SUPFAM" id="SSF49265">
    <property type="entry name" value="Fibronectin type III"/>
    <property type="match status" value="2"/>
</dbReference>
<keyword evidence="3 9" id="KW-0732">Signal</keyword>
<dbReference type="AlphaFoldDB" id="H3C7E2"/>
<keyword evidence="6" id="KW-0675">Receptor</keyword>
<dbReference type="GO" id="GO:0009897">
    <property type="term" value="C:external side of plasma membrane"/>
    <property type="evidence" value="ECO:0007669"/>
    <property type="project" value="TreeGrafter"/>
</dbReference>
<evidence type="ECO:0000313" key="12">
    <source>
        <dbReference type="Proteomes" id="UP000007303"/>
    </source>
</evidence>
<evidence type="ECO:0000256" key="9">
    <source>
        <dbReference type="SAM" id="SignalP"/>
    </source>
</evidence>
<organism evidence="11 12">
    <name type="scientific">Tetraodon nigroviridis</name>
    <name type="common">Spotted green pufferfish</name>
    <name type="synonym">Chelonodon nigroviridis</name>
    <dbReference type="NCBI Taxonomy" id="99883"/>
    <lineage>
        <taxon>Eukaryota</taxon>
        <taxon>Metazoa</taxon>
        <taxon>Chordata</taxon>
        <taxon>Craniata</taxon>
        <taxon>Vertebrata</taxon>
        <taxon>Euteleostomi</taxon>
        <taxon>Actinopterygii</taxon>
        <taxon>Neopterygii</taxon>
        <taxon>Teleostei</taxon>
        <taxon>Neoteleostei</taxon>
        <taxon>Acanthomorphata</taxon>
        <taxon>Eupercaria</taxon>
        <taxon>Tetraodontiformes</taxon>
        <taxon>Tetradontoidea</taxon>
        <taxon>Tetraodontidae</taxon>
        <taxon>Tetraodon</taxon>
    </lineage>
</organism>
<dbReference type="InterPro" id="IPR036116">
    <property type="entry name" value="FN3_sf"/>
</dbReference>
<accession>H3C7E2</accession>
<keyword evidence="4 8" id="KW-1133">Transmembrane helix</keyword>
<dbReference type="HOGENOM" id="CLU_054773_1_0_1"/>
<feature type="domain" description="Fibronectin type-III" evidence="10">
    <location>
        <begin position="243"/>
        <end position="341"/>
    </location>
</feature>
<keyword evidence="5 8" id="KW-0472">Membrane</keyword>
<evidence type="ECO:0000256" key="7">
    <source>
        <dbReference type="ARBA" id="ARBA00023180"/>
    </source>
</evidence>
<keyword evidence="2 8" id="KW-0812">Transmembrane</keyword>